<accession>A0A5P8WAC6</accession>
<organism evidence="2 3">
    <name type="scientific">Nostoc sphaeroides CCNUC1</name>
    <dbReference type="NCBI Taxonomy" id="2653204"/>
    <lineage>
        <taxon>Bacteria</taxon>
        <taxon>Bacillati</taxon>
        <taxon>Cyanobacteriota</taxon>
        <taxon>Cyanophyceae</taxon>
        <taxon>Nostocales</taxon>
        <taxon>Nostocaceae</taxon>
        <taxon>Nostoc</taxon>
    </lineage>
</organism>
<evidence type="ECO:0000313" key="3">
    <source>
        <dbReference type="Proteomes" id="UP000326678"/>
    </source>
</evidence>
<evidence type="ECO:0000313" key="2">
    <source>
        <dbReference type="EMBL" id="QFS49542.1"/>
    </source>
</evidence>
<dbReference type="SUPFAM" id="SSF48452">
    <property type="entry name" value="TPR-like"/>
    <property type="match status" value="2"/>
</dbReference>
<evidence type="ECO:0000259" key="1">
    <source>
        <dbReference type="Pfam" id="PF12770"/>
    </source>
</evidence>
<dbReference type="SMART" id="SM00028">
    <property type="entry name" value="TPR"/>
    <property type="match status" value="5"/>
</dbReference>
<proteinExistence type="predicted"/>
<dbReference type="Pfam" id="PF12770">
    <property type="entry name" value="CHAT"/>
    <property type="match status" value="1"/>
</dbReference>
<feature type="domain" description="CHAT" evidence="1">
    <location>
        <begin position="541"/>
        <end position="808"/>
    </location>
</feature>
<dbReference type="Gene3D" id="1.25.40.10">
    <property type="entry name" value="Tetratricopeptide repeat domain"/>
    <property type="match status" value="2"/>
</dbReference>
<dbReference type="Proteomes" id="UP000326678">
    <property type="component" value="Chromosome Gxm2"/>
</dbReference>
<dbReference type="InterPro" id="IPR019734">
    <property type="entry name" value="TPR_rpt"/>
</dbReference>
<dbReference type="PANTHER" id="PTHR10098:SF112">
    <property type="entry name" value="SLR0380 PROTEIN"/>
    <property type="match status" value="1"/>
</dbReference>
<reference evidence="2 3" key="1">
    <citation type="submission" date="2019-10" db="EMBL/GenBank/DDBJ databases">
        <title>Genomic and transcriptomic insights into the perfect genentic adaptation of a filamentous nitrogen-fixing cyanobacterium to rice fields.</title>
        <authorList>
            <person name="Chen Z."/>
        </authorList>
    </citation>
    <scope>NUCLEOTIDE SEQUENCE [LARGE SCALE GENOMIC DNA]</scope>
    <source>
        <strain evidence="2">CCNUC1</strain>
    </source>
</reference>
<dbReference type="AlphaFoldDB" id="A0A5P8WAC6"/>
<dbReference type="InterPro" id="IPR011990">
    <property type="entry name" value="TPR-like_helical_dom_sf"/>
</dbReference>
<dbReference type="EMBL" id="CP045227">
    <property type="protein sequence ID" value="QFS49542.1"/>
    <property type="molecule type" value="Genomic_DNA"/>
</dbReference>
<keyword evidence="3" id="KW-1185">Reference proteome</keyword>
<dbReference type="PANTHER" id="PTHR10098">
    <property type="entry name" value="RAPSYN-RELATED"/>
    <property type="match status" value="1"/>
</dbReference>
<gene>
    <name evidence="2" type="ORF">GXM_07036</name>
</gene>
<sequence length="809" mass="91052">MFNNGAILATPPNLEIAQSLTQQGFLQLDNGQSEAALKAWQSAYRAYEQLNNKQGMNGSLINQSLALQALGSYANACQVLTQALALENRICPHALKEQTNYYQILSDLKEIFQKQPIQNLQIIGFSNLANVLRAMGEPEVSYTILQYCLTFAAQLQKKEIQDNLLLNLANTEVILYNQAKSKYQLTDDFTAQKKALILAKSKFDAAQKVYEKLSNSPSTVSLQAKLNWLKLLIDNTSIQLSQYLPLSNSVSRLINDILTNLKQIETLSKVDSIYSKLKLSHNLLKITQSNNLKVKKFTDNNLQSIALSLSQEALASAKKLNNFRAIAYANSTLGEIYAAGGELSKAESSYHEGMLYAQSVQAWDIVYQWQWELARLYQTSGKIEQANKFYSTAIKNLDKVRSDVLLFNSDIQFAFTEKVEPLYREYISLLLKNNNSNKNYNRQAIKIQEQLKFAEVENFLRCGKFAENALDARLDRGLKDLDYIVYLIKLDDRVEVLVKTSQNIYRHTIDLDIIGEPLTNFFNIIQNLEFVDTKGYNFLTYSQAVYQLLIQPIKQYLPSSGKIGFVLDSYFQNLPLDMLYDGQQYLLETYIISVGSSAKQLRQSLLKPSATLASGVSQIGPSFSNPIVPKDLRPLPQVRLEIENIKKANPSAITLLDSEFTHERFSKDIENNSFWAIHLSSHAQFSSDIEQTFVLAWDTPLMVNDLKALLQNKSNLDLLVLSACQTAKGDRRSFLGIAGIAAQAGARSVLASLWLVDADSTAQLMTKFYEGLKSGLTKAEALRSAQLSLLKSDKYFHPYYWSAFILVGG</sequence>
<protein>
    <submittedName>
        <fullName evidence="2">CHAT domain-containing protein</fullName>
    </submittedName>
</protein>
<dbReference type="KEGG" id="nsh:GXM_07036"/>
<dbReference type="InterPro" id="IPR024983">
    <property type="entry name" value="CHAT_dom"/>
</dbReference>
<name>A0A5P8WAC6_9NOSO</name>